<comment type="caution">
    <text evidence="2">The sequence shown here is derived from an EMBL/GenBank/DDBJ whole genome shotgun (WGS) entry which is preliminary data.</text>
</comment>
<evidence type="ECO:0000256" key="1">
    <source>
        <dbReference type="ARBA" id="ARBA00022679"/>
    </source>
</evidence>
<dbReference type="InterPro" id="IPR023213">
    <property type="entry name" value="CAT-like_dom_sf"/>
</dbReference>
<dbReference type="PANTHER" id="PTHR31896">
    <property type="entry name" value="FAMILY REGULATORY PROTEIN, PUTATIVE (AFU_ORTHOLOGUE AFUA_3G14730)-RELATED"/>
    <property type="match status" value="1"/>
</dbReference>
<dbReference type="Proteomes" id="UP001472677">
    <property type="component" value="Unassembled WGS sequence"/>
</dbReference>
<sequence length="434" mass="48518">MASIRFISSSIVKAGNPSKETERIELTPWDLKHLLGCYAQEGMLYHKPKPKGDALIQQLKTSLSRTLDFFAPLAGRLATIQHQDETTSLFIDCNNAGALFVHAVAHQITLSDLLEPVYVPEVVGAFFGFDGVKNIEGTSKPLLVVQITELVDGISIGCSINHSVADGASFWHFFNSWSEISRGFDYLSKLPIFKRPVIGDIGYPIPIPLKKQQIQAHIIEPGCLKTRTFYFKKKCIMRIKGKANAEMNTNKISSLQALLSLFWQSIMRNRQLDRDQETVILLAIGLRPRLQQVAEEYFGNAIQGAMVSLKVGELVEKGIGNAAWEINQIVANHREENLINLYNSWVNNPLLYQTGKMIENALLIAHSPRFDKYGSDFGWGRPVAMTFGAEFKRHGLLIVATGVEEGDIEIRVCLSPEEFQALENDEAFIDALKI</sequence>
<evidence type="ECO:0000313" key="2">
    <source>
        <dbReference type="EMBL" id="KAK8497415.1"/>
    </source>
</evidence>
<keyword evidence="3" id="KW-1185">Reference proteome</keyword>
<dbReference type="InterPro" id="IPR051283">
    <property type="entry name" value="Sec_Metabolite_Acyltrans"/>
</dbReference>
<reference evidence="2 3" key="1">
    <citation type="journal article" date="2024" name="G3 (Bethesda)">
        <title>Genome assembly of Hibiscus sabdariffa L. provides insights into metabolisms of medicinal natural products.</title>
        <authorList>
            <person name="Kim T."/>
        </authorList>
    </citation>
    <scope>NUCLEOTIDE SEQUENCE [LARGE SCALE GENOMIC DNA]</scope>
    <source>
        <strain evidence="2">TK-2024</strain>
        <tissue evidence="2">Old leaves</tissue>
    </source>
</reference>
<protein>
    <recommendedName>
        <fullName evidence="4">HXXXD-type acyl-transferase family protein</fullName>
    </recommendedName>
</protein>
<gene>
    <name evidence="2" type="ORF">V6N12_016935</name>
</gene>
<organism evidence="2 3">
    <name type="scientific">Hibiscus sabdariffa</name>
    <name type="common">roselle</name>
    <dbReference type="NCBI Taxonomy" id="183260"/>
    <lineage>
        <taxon>Eukaryota</taxon>
        <taxon>Viridiplantae</taxon>
        <taxon>Streptophyta</taxon>
        <taxon>Embryophyta</taxon>
        <taxon>Tracheophyta</taxon>
        <taxon>Spermatophyta</taxon>
        <taxon>Magnoliopsida</taxon>
        <taxon>eudicotyledons</taxon>
        <taxon>Gunneridae</taxon>
        <taxon>Pentapetalae</taxon>
        <taxon>rosids</taxon>
        <taxon>malvids</taxon>
        <taxon>Malvales</taxon>
        <taxon>Malvaceae</taxon>
        <taxon>Malvoideae</taxon>
        <taxon>Hibiscus</taxon>
    </lineage>
</organism>
<accession>A0ABR2ATI3</accession>
<name>A0ABR2ATI3_9ROSI</name>
<evidence type="ECO:0000313" key="3">
    <source>
        <dbReference type="Proteomes" id="UP001472677"/>
    </source>
</evidence>
<evidence type="ECO:0008006" key="4">
    <source>
        <dbReference type="Google" id="ProtNLM"/>
    </source>
</evidence>
<keyword evidence="1" id="KW-0808">Transferase</keyword>
<dbReference type="Gene3D" id="3.30.559.10">
    <property type="entry name" value="Chloramphenicol acetyltransferase-like domain"/>
    <property type="match status" value="2"/>
</dbReference>
<dbReference type="Pfam" id="PF02458">
    <property type="entry name" value="Transferase"/>
    <property type="match status" value="1"/>
</dbReference>
<dbReference type="EMBL" id="JBBPBM010000309">
    <property type="protein sequence ID" value="KAK8497415.1"/>
    <property type="molecule type" value="Genomic_DNA"/>
</dbReference>
<proteinExistence type="predicted"/>
<dbReference type="PANTHER" id="PTHR31896:SF47">
    <property type="entry name" value="ACYL-TRANSFERASE FAMILY PROTEIN, PUTATIVE-RELATED"/>
    <property type="match status" value="1"/>
</dbReference>